<reference evidence="1 2" key="1">
    <citation type="submission" date="2017-12" db="EMBL/GenBank/DDBJ databases">
        <title>Phages infecting Faecalibacterium prausnitzii belong to novel viral genera that help decipher intestinal viromes.</title>
        <authorList>
            <person name="Petit M.-A."/>
            <person name="De Paepe M."/>
            <person name="Benevides L."/>
            <person name="Langella P."/>
        </authorList>
    </citation>
    <scope>NUCLEOTIDE SEQUENCE [LARGE SCALE GENOMIC DNA]</scope>
</reference>
<evidence type="ECO:0000313" key="2">
    <source>
        <dbReference type="Proteomes" id="UP000241620"/>
    </source>
</evidence>
<sequence length="107" mass="12707">MALNEYGVKLDSNGYAPSILNQQPTCLICGRYHTARHEVFYGPYRDKSKRLGLWANLCPWCHQNGPNAIHRNHDEDLRLKKWAQRKAMEHYGWPEEKFRQEFGRSYL</sequence>
<keyword evidence="2" id="KW-1185">Reference proteome</keyword>
<organism evidence="1 2">
    <name type="scientific">Faecalibacterium phage FP_Taranis</name>
    <dbReference type="NCBI Taxonomy" id="2070186"/>
    <lineage>
        <taxon>Viruses</taxon>
        <taxon>Duplodnaviria</taxon>
        <taxon>Heunggongvirae</taxon>
        <taxon>Uroviricota</taxon>
        <taxon>Caudoviricetes</taxon>
        <taxon>Taranisvirus</taxon>
        <taxon>Taranisvirus taranis</taxon>
    </lineage>
</organism>
<dbReference type="RefSeq" id="YP_009797372.1">
    <property type="nucleotide sequence ID" value="NC_047914.1"/>
</dbReference>
<proteinExistence type="predicted"/>
<protein>
    <submittedName>
        <fullName evidence="1">Nuclease protein</fullName>
    </submittedName>
</protein>
<accession>A0A2K9V430</accession>
<dbReference type="KEGG" id="vg:54987786"/>
<evidence type="ECO:0000313" key="1">
    <source>
        <dbReference type="EMBL" id="AUV56822.1"/>
    </source>
</evidence>
<dbReference type="Proteomes" id="UP000241620">
    <property type="component" value="Segment"/>
</dbReference>
<name>A0A2K9V430_9CAUD</name>
<dbReference type="GeneID" id="54987786"/>
<dbReference type="EMBL" id="MG711467">
    <property type="protein sequence ID" value="AUV56822.1"/>
    <property type="molecule type" value="Genomic_DNA"/>
</dbReference>